<name>A0A6N4R496_BLAVI</name>
<protein>
    <submittedName>
        <fullName evidence="2">DUF4189 domain-containing protein</fullName>
    </submittedName>
</protein>
<evidence type="ECO:0000256" key="1">
    <source>
        <dbReference type="SAM" id="SignalP"/>
    </source>
</evidence>
<dbReference type="AlphaFoldDB" id="A0A6N4R496"/>
<dbReference type="Proteomes" id="UP000320948">
    <property type="component" value="Unassembled WGS sequence"/>
</dbReference>
<proteinExistence type="predicted"/>
<keyword evidence="1" id="KW-0732">Signal</keyword>
<dbReference type="EMBL" id="VAFM01000001">
    <property type="protein sequence ID" value="TKW61656.1"/>
    <property type="molecule type" value="Genomic_DNA"/>
</dbReference>
<reference evidence="2 3" key="1">
    <citation type="journal article" date="2017" name="Nat. Commun.">
        <title>In situ click chemistry generation of cyclooxygenase-2 inhibitors.</title>
        <authorList>
            <person name="Bhardwaj A."/>
            <person name="Kaur J."/>
            <person name="Wuest M."/>
            <person name="Wuest F."/>
        </authorList>
    </citation>
    <scope>NUCLEOTIDE SEQUENCE [LARGE SCALE GENOMIC DNA]</scope>
    <source>
        <strain evidence="2">S2_018_000_R2_106</strain>
    </source>
</reference>
<comment type="caution">
    <text evidence="2">The sequence shown here is derived from an EMBL/GenBank/DDBJ whole genome shotgun (WGS) entry which is preliminary data.</text>
</comment>
<accession>A0A6N4R496</accession>
<sequence length="129" mass="13699">MKKILLAVAIILFGIAPALAEGTYGGGNKRSGGREDYAALAGATYGSSSQIYTAWGGSPEGAEYNALRRCENNGNSSCEIVKTLDIGECVFITNNGAGWKWSGSRRRAESICEVSSKCVTVRRCAPRNN</sequence>
<evidence type="ECO:0000313" key="2">
    <source>
        <dbReference type="EMBL" id="TKW61656.1"/>
    </source>
</evidence>
<gene>
    <name evidence="2" type="ORF">DI628_03240</name>
</gene>
<feature type="chain" id="PRO_5026913272" evidence="1">
    <location>
        <begin position="21"/>
        <end position="129"/>
    </location>
</feature>
<feature type="signal peptide" evidence="1">
    <location>
        <begin position="1"/>
        <end position="20"/>
    </location>
</feature>
<evidence type="ECO:0000313" key="3">
    <source>
        <dbReference type="Proteomes" id="UP000320948"/>
    </source>
</evidence>
<organism evidence="2 3">
    <name type="scientific">Blastochloris viridis</name>
    <name type="common">Rhodopseudomonas viridis</name>
    <dbReference type="NCBI Taxonomy" id="1079"/>
    <lineage>
        <taxon>Bacteria</taxon>
        <taxon>Pseudomonadati</taxon>
        <taxon>Pseudomonadota</taxon>
        <taxon>Alphaproteobacteria</taxon>
        <taxon>Hyphomicrobiales</taxon>
        <taxon>Blastochloridaceae</taxon>
        <taxon>Blastochloris</taxon>
    </lineage>
</organism>